<keyword evidence="2" id="KW-1185">Reference proteome</keyword>
<name>A0ACB8XGX4_ARCLA</name>
<comment type="caution">
    <text evidence="1">The sequence shown here is derived from an EMBL/GenBank/DDBJ whole genome shotgun (WGS) entry which is preliminary data.</text>
</comment>
<dbReference type="EMBL" id="CM042063">
    <property type="protein sequence ID" value="KAI3666775.1"/>
    <property type="molecule type" value="Genomic_DNA"/>
</dbReference>
<accession>A0ACB8XGX4</accession>
<evidence type="ECO:0000313" key="2">
    <source>
        <dbReference type="Proteomes" id="UP001055879"/>
    </source>
</evidence>
<sequence>MLIKLGFFLQSIAPDFIRSLVSIYVLFHFAFGISEFQARVIALSFLCRCFPSSRGWRFMRNNKNEVCCRFLMVIRLDVYIHDYLLKRKMHTSAKAFLTEGKVATYPIGIQSKIKCNKKCRLQPGENLRVKCHFDEKVCGNKKSLISMAVKHKKNCAGSMLVNSNSVIGGSLENHQNCELMKEAGCCS</sequence>
<organism evidence="1 2">
    <name type="scientific">Arctium lappa</name>
    <name type="common">Greater burdock</name>
    <name type="synonym">Lappa major</name>
    <dbReference type="NCBI Taxonomy" id="4217"/>
    <lineage>
        <taxon>Eukaryota</taxon>
        <taxon>Viridiplantae</taxon>
        <taxon>Streptophyta</taxon>
        <taxon>Embryophyta</taxon>
        <taxon>Tracheophyta</taxon>
        <taxon>Spermatophyta</taxon>
        <taxon>Magnoliopsida</taxon>
        <taxon>eudicotyledons</taxon>
        <taxon>Gunneridae</taxon>
        <taxon>Pentapetalae</taxon>
        <taxon>asterids</taxon>
        <taxon>campanulids</taxon>
        <taxon>Asterales</taxon>
        <taxon>Asteraceae</taxon>
        <taxon>Carduoideae</taxon>
        <taxon>Cardueae</taxon>
        <taxon>Arctiinae</taxon>
        <taxon>Arctium</taxon>
    </lineage>
</organism>
<proteinExistence type="predicted"/>
<gene>
    <name evidence="1" type="ORF">L6452_41812</name>
</gene>
<protein>
    <submittedName>
        <fullName evidence="1">Uncharacterized protein</fullName>
    </submittedName>
</protein>
<reference evidence="2" key="1">
    <citation type="journal article" date="2022" name="Mol. Ecol. Resour.">
        <title>The genomes of chicory, endive, great burdock and yacon provide insights into Asteraceae palaeo-polyploidization history and plant inulin production.</title>
        <authorList>
            <person name="Fan W."/>
            <person name="Wang S."/>
            <person name="Wang H."/>
            <person name="Wang A."/>
            <person name="Jiang F."/>
            <person name="Liu H."/>
            <person name="Zhao H."/>
            <person name="Xu D."/>
            <person name="Zhang Y."/>
        </authorList>
    </citation>
    <scope>NUCLEOTIDE SEQUENCE [LARGE SCALE GENOMIC DNA]</scope>
    <source>
        <strain evidence="2">cv. Niubang</strain>
    </source>
</reference>
<evidence type="ECO:0000313" key="1">
    <source>
        <dbReference type="EMBL" id="KAI3666775.1"/>
    </source>
</evidence>
<reference evidence="1 2" key="2">
    <citation type="journal article" date="2022" name="Mol. Ecol. Resour.">
        <title>The genomes of chicory, endive, great burdock and yacon provide insights into Asteraceae paleo-polyploidization history and plant inulin production.</title>
        <authorList>
            <person name="Fan W."/>
            <person name="Wang S."/>
            <person name="Wang H."/>
            <person name="Wang A."/>
            <person name="Jiang F."/>
            <person name="Liu H."/>
            <person name="Zhao H."/>
            <person name="Xu D."/>
            <person name="Zhang Y."/>
        </authorList>
    </citation>
    <scope>NUCLEOTIDE SEQUENCE [LARGE SCALE GENOMIC DNA]</scope>
    <source>
        <strain evidence="2">cv. Niubang</strain>
    </source>
</reference>
<dbReference type="Proteomes" id="UP001055879">
    <property type="component" value="Linkage Group LG17"/>
</dbReference>